<dbReference type="SUPFAM" id="SSF52540">
    <property type="entry name" value="P-loop containing nucleoside triphosphate hydrolases"/>
    <property type="match status" value="1"/>
</dbReference>
<dbReference type="GO" id="GO:0005524">
    <property type="term" value="F:ATP binding"/>
    <property type="evidence" value="ECO:0007669"/>
    <property type="project" value="UniProtKB-UniRule"/>
</dbReference>
<dbReference type="SUPFAM" id="SSF48452">
    <property type="entry name" value="TPR-like"/>
    <property type="match status" value="1"/>
</dbReference>
<gene>
    <name evidence="7" type="ORF">ATK86_6563</name>
</gene>
<feature type="binding site" evidence="4">
    <location>
        <position position="55"/>
    </location>
    <ligand>
        <name>ATP</name>
        <dbReference type="ChEBI" id="CHEBI:30616"/>
    </ligand>
</feature>
<dbReference type="InterPro" id="IPR036388">
    <property type="entry name" value="WH-like_DNA-bd_sf"/>
</dbReference>
<protein>
    <submittedName>
        <fullName evidence="7">Non-specific serine/threonine protein kinase</fullName>
    </submittedName>
</protein>
<reference evidence="7 8" key="1">
    <citation type="submission" date="2017-12" db="EMBL/GenBank/DDBJ databases">
        <title>Sequencing the genomes of 1000 Actinobacteria strains.</title>
        <authorList>
            <person name="Klenk H.-P."/>
        </authorList>
    </citation>
    <scope>NUCLEOTIDE SEQUENCE [LARGE SCALE GENOMIC DNA]</scope>
    <source>
        <strain evidence="7 8">DSM 44489</strain>
    </source>
</reference>
<dbReference type="GO" id="GO:0004674">
    <property type="term" value="F:protein serine/threonine kinase activity"/>
    <property type="evidence" value="ECO:0007669"/>
    <property type="project" value="UniProtKB-KW"/>
</dbReference>
<dbReference type="Proteomes" id="UP000233766">
    <property type="component" value="Unassembled WGS sequence"/>
</dbReference>
<dbReference type="SUPFAM" id="SSF46894">
    <property type="entry name" value="C-terminal effector domain of the bipartite response regulators"/>
    <property type="match status" value="1"/>
</dbReference>
<evidence type="ECO:0000259" key="6">
    <source>
        <dbReference type="PROSITE" id="PS50043"/>
    </source>
</evidence>
<dbReference type="GO" id="GO:0003677">
    <property type="term" value="F:DNA binding"/>
    <property type="evidence" value="ECO:0007669"/>
    <property type="project" value="InterPro"/>
</dbReference>
<dbReference type="InterPro" id="IPR008271">
    <property type="entry name" value="Ser/Thr_kinase_AS"/>
</dbReference>
<dbReference type="PROSITE" id="PS00108">
    <property type="entry name" value="PROTEIN_KINASE_ST"/>
    <property type="match status" value="1"/>
</dbReference>
<comment type="caution">
    <text evidence="7">The sequence shown here is derived from an EMBL/GenBank/DDBJ whole genome shotgun (WGS) entry which is preliminary data.</text>
</comment>
<dbReference type="RefSeq" id="WP_101467697.1">
    <property type="nucleotide sequence ID" value="NZ_PJMW01000002.1"/>
</dbReference>
<dbReference type="InterPro" id="IPR017441">
    <property type="entry name" value="Protein_kinase_ATP_BS"/>
</dbReference>
<dbReference type="Gene3D" id="1.25.40.10">
    <property type="entry name" value="Tetratricopeptide repeat domain"/>
    <property type="match status" value="1"/>
</dbReference>
<dbReference type="GO" id="GO:0043531">
    <property type="term" value="F:ADP binding"/>
    <property type="evidence" value="ECO:0007669"/>
    <property type="project" value="InterPro"/>
</dbReference>
<dbReference type="InterPro" id="IPR058852">
    <property type="entry name" value="HTH_77"/>
</dbReference>
<dbReference type="SUPFAM" id="SSF56112">
    <property type="entry name" value="Protein kinase-like (PK-like)"/>
    <property type="match status" value="1"/>
</dbReference>
<dbReference type="InterPro" id="IPR016032">
    <property type="entry name" value="Sig_transdc_resp-reg_C-effctor"/>
</dbReference>
<dbReference type="Gene3D" id="3.40.50.300">
    <property type="entry name" value="P-loop containing nucleotide triphosphate hydrolases"/>
    <property type="match status" value="1"/>
</dbReference>
<keyword evidence="1 4" id="KW-0547">Nucleotide-binding</keyword>
<sequence>MTGSDPHATQRDTSGSVVAELAAAGFDDAVEIGRGGFGTVFRCAQPSLDRVVAVKVLIADLDEDNRARFFREQRAAGRLIGHPNIVNVLHADITGQGRPFLVMPYYAGGSLDARLRDSGPLDLREALRLGVKMAGALETAHRFGVLHRDVKPANILFTAYGEPALADFGIAHFAGGFHTATGVVTGTPAFTAPEVIAGEPPGPAADVYGLGATLFAAITGHAAFERRSSEQLVAQFVRIASEPIPDLRDFSVPEDVGAVVERAMGAGAGARPSAAELGAQLQESQRLHGFPVDEMALHTPSADDAGSHEPKVVLHRRGPSKTPAGGDRRGTVPAELTSFVDRRTELTEATNALSSSRLVTLTGTGGVGKTRLVVRIAAGAKARFADGVAFVELGDVRDESLVVGIVAGALGLPDRSMRPVREMLVESLSDREFLIVLDNCEQVVAAVAELADSLLRACPGLRILATSREPIGIDGELLLPIRPLAVPDPDRLPRSLSRHDAVKLFADRAGATVAGFEITDENIVTIAKICRQLDGLPLPIELAAARLRAMSPDQILQRLTDRFGLLIRGSRSAPPRQQTLRMCIDWSHDLCTPAEQQVWAQLSVFAGGFDFDAARFVCGDSPEAAADLLDTLACLVDKSILVREEFGASVQFRMLGTVREYGHEKARTTGDYLELRRRHRDWYERQAQDAHAGWAGAQTIAWITRLHRDRSNLRQALEFCVSDSPAVGLRIAAGIWPFWFCQGALSEGRRWLDRLLTRRTGPLTVAEAAARYVACMMAAVQGDLPAAAVVVREGRTLAEQTTDPLIRAHIDFADGVLALYSGNAESARGYFEQAIEVYAQRGDALFHIDALTNLGLTYQPPDDTDGAIECYERALALAEGETIYRSYLLCALAVALWRQGDPARATDLLVESLQFSRTVDDRTNSSACLQVLAWIAAEQRDAERAVVLTAAAEQIGRSVGTGPVLIPDMAGHHEECERFTRQAMSDKAYSAARREGAVLSSDAAIAYALRENKSLASTDPVGRKLTKREREVAFLVAEGLTNREIATRLVISPRTAQGHVEHLLAKLGFTSRAQIAAWTAAAQNATPGSGKPATAVSGREL</sequence>
<dbReference type="PROSITE" id="PS50005">
    <property type="entry name" value="TPR"/>
    <property type="match status" value="1"/>
</dbReference>
<keyword evidence="3" id="KW-0802">TPR repeat</keyword>
<dbReference type="SMART" id="SM00028">
    <property type="entry name" value="TPR"/>
    <property type="match status" value="2"/>
</dbReference>
<dbReference type="EMBL" id="PJMW01000002">
    <property type="protein sequence ID" value="PKV82079.1"/>
    <property type="molecule type" value="Genomic_DNA"/>
</dbReference>
<dbReference type="PRINTS" id="PR00038">
    <property type="entry name" value="HTHLUXR"/>
</dbReference>
<dbReference type="PANTHER" id="PTHR47691">
    <property type="entry name" value="REGULATOR-RELATED"/>
    <property type="match status" value="1"/>
</dbReference>
<keyword evidence="8" id="KW-1185">Reference proteome</keyword>
<feature type="domain" description="HTH luxR-type" evidence="6">
    <location>
        <begin position="1017"/>
        <end position="1083"/>
    </location>
</feature>
<proteinExistence type="predicted"/>
<feature type="domain" description="Protein kinase" evidence="5">
    <location>
        <begin position="26"/>
        <end position="291"/>
    </location>
</feature>
<dbReference type="PANTHER" id="PTHR47691:SF3">
    <property type="entry name" value="HTH-TYPE TRANSCRIPTIONAL REGULATOR RV0890C-RELATED"/>
    <property type="match status" value="1"/>
</dbReference>
<dbReference type="Pfam" id="PF00196">
    <property type="entry name" value="GerE"/>
    <property type="match status" value="1"/>
</dbReference>
<dbReference type="PRINTS" id="PR00364">
    <property type="entry name" value="DISEASERSIST"/>
</dbReference>
<evidence type="ECO:0000259" key="5">
    <source>
        <dbReference type="PROSITE" id="PS50011"/>
    </source>
</evidence>
<dbReference type="InterPro" id="IPR027417">
    <property type="entry name" value="P-loop_NTPase"/>
</dbReference>
<dbReference type="CDD" id="cd06170">
    <property type="entry name" value="LuxR_C_like"/>
    <property type="match status" value="1"/>
</dbReference>
<feature type="repeat" description="TPR" evidence="3">
    <location>
        <begin position="848"/>
        <end position="881"/>
    </location>
</feature>
<name>A0A2N3VKD3_9NOCA</name>
<dbReference type="OrthoDB" id="136365at2"/>
<dbReference type="CDD" id="cd14014">
    <property type="entry name" value="STKc_PknB_like"/>
    <property type="match status" value="1"/>
</dbReference>
<evidence type="ECO:0000256" key="3">
    <source>
        <dbReference type="PROSITE-ProRule" id="PRU00339"/>
    </source>
</evidence>
<dbReference type="Gene3D" id="1.10.510.10">
    <property type="entry name" value="Transferase(Phosphotransferase) domain 1"/>
    <property type="match status" value="1"/>
</dbReference>
<dbReference type="Pfam" id="PF25872">
    <property type="entry name" value="HTH_77"/>
    <property type="match status" value="1"/>
</dbReference>
<keyword evidence="2 4" id="KW-0067">ATP-binding</keyword>
<evidence type="ECO:0000256" key="4">
    <source>
        <dbReference type="PROSITE-ProRule" id="PRU10141"/>
    </source>
</evidence>
<dbReference type="Gene3D" id="3.30.200.20">
    <property type="entry name" value="Phosphorylase Kinase, domain 1"/>
    <property type="match status" value="1"/>
</dbReference>
<dbReference type="InterPro" id="IPR019734">
    <property type="entry name" value="TPR_rpt"/>
</dbReference>
<evidence type="ECO:0000313" key="8">
    <source>
        <dbReference type="Proteomes" id="UP000233766"/>
    </source>
</evidence>
<dbReference type="InterPro" id="IPR011009">
    <property type="entry name" value="Kinase-like_dom_sf"/>
</dbReference>
<organism evidence="7 8">
    <name type="scientific">Nocardia fluminea</name>
    <dbReference type="NCBI Taxonomy" id="134984"/>
    <lineage>
        <taxon>Bacteria</taxon>
        <taxon>Bacillati</taxon>
        <taxon>Actinomycetota</taxon>
        <taxon>Actinomycetes</taxon>
        <taxon>Mycobacteriales</taxon>
        <taxon>Nocardiaceae</taxon>
        <taxon>Nocardia</taxon>
    </lineage>
</organism>
<dbReference type="InterPro" id="IPR000719">
    <property type="entry name" value="Prot_kinase_dom"/>
</dbReference>
<evidence type="ECO:0000256" key="2">
    <source>
        <dbReference type="ARBA" id="ARBA00022840"/>
    </source>
</evidence>
<evidence type="ECO:0000256" key="1">
    <source>
        <dbReference type="ARBA" id="ARBA00022741"/>
    </source>
</evidence>
<dbReference type="Pfam" id="PF00069">
    <property type="entry name" value="Pkinase"/>
    <property type="match status" value="1"/>
</dbReference>
<dbReference type="InterPro" id="IPR011990">
    <property type="entry name" value="TPR-like_helical_dom_sf"/>
</dbReference>
<dbReference type="SMART" id="SM00220">
    <property type="entry name" value="S_TKc"/>
    <property type="match status" value="1"/>
</dbReference>
<dbReference type="SMART" id="SM00421">
    <property type="entry name" value="HTH_LUXR"/>
    <property type="match status" value="1"/>
</dbReference>
<dbReference type="InterPro" id="IPR000792">
    <property type="entry name" value="Tscrpt_reg_LuxR_C"/>
</dbReference>
<dbReference type="PROSITE" id="PS50011">
    <property type="entry name" value="PROTEIN_KINASE_DOM"/>
    <property type="match status" value="1"/>
</dbReference>
<keyword evidence="7" id="KW-0418">Kinase</keyword>
<keyword evidence="7" id="KW-0808">Transferase</keyword>
<dbReference type="GO" id="GO:0006355">
    <property type="term" value="P:regulation of DNA-templated transcription"/>
    <property type="evidence" value="ECO:0007669"/>
    <property type="project" value="InterPro"/>
</dbReference>
<dbReference type="Gene3D" id="1.10.10.10">
    <property type="entry name" value="Winged helix-like DNA-binding domain superfamily/Winged helix DNA-binding domain"/>
    <property type="match status" value="1"/>
</dbReference>
<dbReference type="AlphaFoldDB" id="A0A2N3VKD3"/>
<evidence type="ECO:0000313" key="7">
    <source>
        <dbReference type="EMBL" id="PKV82079.1"/>
    </source>
</evidence>
<dbReference type="PROSITE" id="PS00107">
    <property type="entry name" value="PROTEIN_KINASE_ATP"/>
    <property type="match status" value="1"/>
</dbReference>
<dbReference type="Pfam" id="PF13424">
    <property type="entry name" value="TPR_12"/>
    <property type="match status" value="1"/>
</dbReference>
<keyword evidence="7" id="KW-0723">Serine/threonine-protein kinase</keyword>
<dbReference type="PROSITE" id="PS50043">
    <property type="entry name" value="HTH_LUXR_2"/>
    <property type="match status" value="1"/>
</dbReference>
<accession>A0A2N3VKD3</accession>